<evidence type="ECO:0000256" key="2">
    <source>
        <dbReference type="ARBA" id="ARBA00023315"/>
    </source>
</evidence>
<proteinExistence type="inferred from homology"/>
<evidence type="ECO:0000256" key="1">
    <source>
        <dbReference type="ARBA" id="ARBA00022679"/>
    </source>
</evidence>
<dbReference type="EMBL" id="BMDQ01000001">
    <property type="protein sequence ID" value="GGI56366.1"/>
    <property type="molecule type" value="Genomic_DNA"/>
</dbReference>
<dbReference type="InterPro" id="IPR051531">
    <property type="entry name" value="N-acetyltransferase"/>
</dbReference>
<dbReference type="Gene3D" id="3.40.630.30">
    <property type="match status" value="1"/>
</dbReference>
<accession>A0ABQ2BV54</accession>
<sequence>MIAQFNGFEINPVHTGDAWKICDLVVANEDRFKRFFPETLKQNLSPTLSQYFIEAKVKAFENKEVFLFTLKHSETRELAGLIYIKELDWNKKQGEFAYCIGYNFENKGLISQSVKALSKHAFENLGLEILQIISHKTNIGSVKVAEKNNFKWVKTLKESYAPPGEKPLDMELFELYIEYATFCNKTMV</sequence>
<evidence type="ECO:0000256" key="3">
    <source>
        <dbReference type="ARBA" id="ARBA00038502"/>
    </source>
</evidence>
<evidence type="ECO:0000313" key="6">
    <source>
        <dbReference type="Proteomes" id="UP000624701"/>
    </source>
</evidence>
<comment type="similarity">
    <text evidence="3">Belongs to the acetyltransferase family. RimJ subfamily.</text>
</comment>
<comment type="caution">
    <text evidence="5">The sequence shown here is derived from an EMBL/GenBank/DDBJ whole genome shotgun (WGS) entry which is preliminary data.</text>
</comment>
<dbReference type="SUPFAM" id="SSF55729">
    <property type="entry name" value="Acyl-CoA N-acyltransferases (Nat)"/>
    <property type="match status" value="1"/>
</dbReference>
<name>A0ABQ2BV54_9FLAO</name>
<organism evidence="5 6">
    <name type="scientific">Winogradskyella haliclonae</name>
    <dbReference type="NCBI Taxonomy" id="2048558"/>
    <lineage>
        <taxon>Bacteria</taxon>
        <taxon>Pseudomonadati</taxon>
        <taxon>Bacteroidota</taxon>
        <taxon>Flavobacteriia</taxon>
        <taxon>Flavobacteriales</taxon>
        <taxon>Flavobacteriaceae</taxon>
        <taxon>Winogradskyella</taxon>
    </lineage>
</organism>
<reference evidence="6" key="1">
    <citation type="journal article" date="2019" name="Int. J. Syst. Evol. Microbiol.">
        <title>The Global Catalogue of Microorganisms (GCM) 10K type strain sequencing project: providing services to taxonomists for standard genome sequencing and annotation.</title>
        <authorList>
            <consortium name="The Broad Institute Genomics Platform"/>
            <consortium name="The Broad Institute Genome Sequencing Center for Infectious Disease"/>
            <person name="Wu L."/>
            <person name="Ma J."/>
        </authorList>
    </citation>
    <scope>NUCLEOTIDE SEQUENCE [LARGE SCALE GENOMIC DNA]</scope>
    <source>
        <strain evidence="6">CCM 8681</strain>
    </source>
</reference>
<evidence type="ECO:0000313" key="5">
    <source>
        <dbReference type="EMBL" id="GGI56366.1"/>
    </source>
</evidence>
<dbReference type="Proteomes" id="UP000624701">
    <property type="component" value="Unassembled WGS sequence"/>
</dbReference>
<protein>
    <submittedName>
        <fullName evidence="5">Ribosomal-protein-amino-adic N-acetyltransferase</fullName>
    </submittedName>
</protein>
<dbReference type="PANTHER" id="PTHR43792">
    <property type="entry name" value="GNAT FAMILY, PUTATIVE (AFU_ORTHOLOGUE AFUA_3G00765)-RELATED-RELATED"/>
    <property type="match status" value="1"/>
</dbReference>
<dbReference type="InterPro" id="IPR016181">
    <property type="entry name" value="Acyl_CoA_acyltransferase"/>
</dbReference>
<dbReference type="RefSeq" id="WP_188373284.1">
    <property type="nucleotide sequence ID" value="NZ_BMDQ01000001.1"/>
</dbReference>
<keyword evidence="6" id="KW-1185">Reference proteome</keyword>
<keyword evidence="1" id="KW-0808">Transferase</keyword>
<dbReference type="Pfam" id="PF13302">
    <property type="entry name" value="Acetyltransf_3"/>
    <property type="match status" value="1"/>
</dbReference>
<feature type="domain" description="N-acetyltransferase" evidence="4">
    <location>
        <begin position="11"/>
        <end position="151"/>
    </location>
</feature>
<dbReference type="PANTHER" id="PTHR43792:SF8">
    <property type="entry name" value="[RIBOSOMAL PROTEIN US5]-ALANINE N-ACETYLTRANSFERASE"/>
    <property type="match status" value="1"/>
</dbReference>
<keyword evidence="2" id="KW-0012">Acyltransferase</keyword>
<evidence type="ECO:0000259" key="4">
    <source>
        <dbReference type="Pfam" id="PF13302"/>
    </source>
</evidence>
<dbReference type="InterPro" id="IPR000182">
    <property type="entry name" value="GNAT_dom"/>
</dbReference>
<gene>
    <name evidence="5" type="ORF">GCM10011444_06750</name>
</gene>